<evidence type="ECO:0000313" key="16">
    <source>
        <dbReference type="Proteomes" id="UP000198850"/>
    </source>
</evidence>
<evidence type="ECO:0000256" key="7">
    <source>
        <dbReference type="ARBA" id="ARBA00023098"/>
    </source>
</evidence>
<evidence type="ECO:0000259" key="13">
    <source>
        <dbReference type="Pfam" id="PF17387"/>
    </source>
</evidence>
<dbReference type="PRINTS" id="PR00850">
    <property type="entry name" value="GLHYDRLASE59"/>
</dbReference>
<dbReference type="RefSeq" id="WP_217631486.1">
    <property type="nucleotide sequence ID" value="NZ_FNRA01000001.1"/>
</dbReference>
<evidence type="ECO:0000256" key="8">
    <source>
        <dbReference type="ARBA" id="ARBA00023157"/>
    </source>
</evidence>
<comment type="similarity">
    <text evidence="1">Belongs to the glycosyl hydrolase 59 family.</text>
</comment>
<dbReference type="Gene3D" id="3.20.20.70">
    <property type="entry name" value="Aldolase class I"/>
    <property type="match status" value="1"/>
</dbReference>
<keyword evidence="6" id="KW-0442">Lipid degradation</keyword>
<dbReference type="GO" id="GO:0006683">
    <property type="term" value="P:galactosylceramide catabolic process"/>
    <property type="evidence" value="ECO:0007669"/>
    <property type="project" value="InterPro"/>
</dbReference>
<dbReference type="Pfam" id="PF17387">
    <property type="entry name" value="Glyco_hydro_59M"/>
    <property type="match status" value="1"/>
</dbReference>
<protein>
    <recommendedName>
        <fullName evidence="2">galactosylceramidase</fullName>
        <ecNumber evidence="2">3.2.1.46</ecNumber>
    </recommendedName>
    <alternativeName>
        <fullName evidence="11">Galactosylceramidase</fullName>
    </alternativeName>
</protein>
<feature type="domain" description="Glycosyl hydrolase family 59 C-terminal lectin" evidence="14">
    <location>
        <begin position="489"/>
        <end position="580"/>
    </location>
</feature>
<keyword evidence="4" id="KW-0378">Hydrolase</keyword>
<name>A0A1H3VYR8_9SPHI</name>
<dbReference type="PANTHER" id="PTHR15172">
    <property type="entry name" value="GALACTOCEREBROSIDASE"/>
    <property type="match status" value="1"/>
</dbReference>
<evidence type="ECO:0000259" key="12">
    <source>
        <dbReference type="Pfam" id="PF02057"/>
    </source>
</evidence>
<feature type="domain" description="Glycosyl hydrolase family 59 catalytic" evidence="12">
    <location>
        <begin position="46"/>
        <end position="345"/>
    </location>
</feature>
<dbReference type="EMBL" id="FNRA01000001">
    <property type="protein sequence ID" value="SDZ79890.1"/>
    <property type="molecule type" value="Genomic_DNA"/>
</dbReference>
<dbReference type="SUPFAM" id="SSF51445">
    <property type="entry name" value="(Trans)glycosidases"/>
    <property type="match status" value="1"/>
</dbReference>
<dbReference type="EC" id="3.2.1.46" evidence="2"/>
<dbReference type="InterPro" id="IPR049161">
    <property type="entry name" value="GH59_cat"/>
</dbReference>
<evidence type="ECO:0000256" key="10">
    <source>
        <dbReference type="ARBA" id="ARBA00023295"/>
    </source>
</evidence>
<reference evidence="15 16" key="1">
    <citation type="submission" date="2016-10" db="EMBL/GenBank/DDBJ databases">
        <authorList>
            <person name="de Groot N.N."/>
        </authorList>
    </citation>
    <scope>NUCLEOTIDE SEQUENCE [LARGE SCALE GENOMIC DNA]</scope>
    <source>
        <strain evidence="15 16">DSM 19033</strain>
    </source>
</reference>
<keyword evidence="5" id="KW-0746">Sphingolipid metabolism</keyword>
<dbReference type="InterPro" id="IPR035394">
    <property type="entry name" value="Glyco_hydro_59_dom"/>
</dbReference>
<feature type="domain" description="Glycosyl hydrolase family 59 central" evidence="13">
    <location>
        <begin position="354"/>
        <end position="447"/>
    </location>
</feature>
<sequence length="710" mass="78797">MKLNIRSQELGSKGLYLALYLMVNLSPISANAQNVHLNGNAGGKRFDGVGAVSGGGATSVLLKDYPEEQRNQVLDLLFKPKFGASMNALMVEVPGDGNSTQGSEPSHMHTKDDLNFNRGYEWWLMSEAKKRNKKITLDANAWGSPAWVGNGVFWSQDMADYYVKWIQGLKSVYGLTLDAIGCRNEKGVSIDFVKRFRKTLDASGLQNVKIHAFDNWGKDKFDWVKDLETDLELRNAVAVIGNHTMSEVATPEEVKKLSERLNKPIWNTEEHTYKEGFDCEITLVKSFNENFIISGATKIVNWYLVGSVYPTEPYAETPAAMIANSPWSGFYRTREALWGYAHYGQFAEIGWQYLNGASGKLNSGGTYVTLKSPSKDYSVIFETKDAKINQTATFTISGALSASKLCVWRSNEREQFVRLADITPKNNSYTITLDPKSIYSISTTTGQQKGSFTQIPTEKKFPFPYYETFDEYVSPKQYGYLPHYFADIYGTFELAERPDNKGKCLRQVVPVRPISWAPGWQAYTILGDDKWQDYEIGANVYLNQGDTAGVMGRVNDVGSGYGTIPKGYFLQLGSDGQCRLVVSRGKREKNKPVGDAEQQAIIKAGKDYSEGGEKILGVVKIANVLPGTWHNLKLVFKGFAITALVDGKPVLNVTDTLYSHGMAGLLALGGETKLSTPYFDNVLIDAPGAESPTPTISSSNIKPMYRDIQK</sequence>
<evidence type="ECO:0000256" key="5">
    <source>
        <dbReference type="ARBA" id="ARBA00022919"/>
    </source>
</evidence>
<keyword evidence="7" id="KW-0443">Lipid metabolism</keyword>
<dbReference type="InterPro" id="IPR001286">
    <property type="entry name" value="Glyco_hydro_59"/>
</dbReference>
<evidence type="ECO:0000259" key="14">
    <source>
        <dbReference type="Pfam" id="PF21708"/>
    </source>
</evidence>
<evidence type="ECO:0000256" key="11">
    <source>
        <dbReference type="ARBA" id="ARBA00033098"/>
    </source>
</evidence>
<evidence type="ECO:0000256" key="1">
    <source>
        <dbReference type="ARBA" id="ARBA00005637"/>
    </source>
</evidence>
<dbReference type="PANTHER" id="PTHR15172:SF1">
    <property type="entry name" value="GALACTOCEREBROSIDASE"/>
    <property type="match status" value="1"/>
</dbReference>
<dbReference type="GO" id="GO:0016020">
    <property type="term" value="C:membrane"/>
    <property type="evidence" value="ECO:0007669"/>
    <property type="project" value="GOC"/>
</dbReference>
<dbReference type="GO" id="GO:0004336">
    <property type="term" value="F:galactosylceramidase activity"/>
    <property type="evidence" value="ECO:0007669"/>
    <property type="project" value="UniProtKB-EC"/>
</dbReference>
<keyword evidence="8" id="KW-1015">Disulfide bond</keyword>
<dbReference type="Proteomes" id="UP000198850">
    <property type="component" value="Unassembled WGS sequence"/>
</dbReference>
<dbReference type="STRING" id="425514.SAMN05443550_10117"/>
<evidence type="ECO:0000256" key="2">
    <source>
        <dbReference type="ARBA" id="ARBA00012657"/>
    </source>
</evidence>
<gene>
    <name evidence="15" type="ORF">SAMN05443550_10117</name>
</gene>
<dbReference type="Pfam" id="PF21708">
    <property type="entry name" value="Glyco_hydro_59_C"/>
    <property type="match status" value="1"/>
</dbReference>
<dbReference type="AlphaFoldDB" id="A0A1H3VYR8"/>
<dbReference type="Gene3D" id="2.60.120.560">
    <property type="entry name" value="Exo-inulinase, domain 1"/>
    <property type="match status" value="1"/>
</dbReference>
<proteinExistence type="inferred from homology"/>
<dbReference type="InterPro" id="IPR013785">
    <property type="entry name" value="Aldolase_TIM"/>
</dbReference>
<evidence type="ECO:0000256" key="4">
    <source>
        <dbReference type="ARBA" id="ARBA00022801"/>
    </source>
</evidence>
<dbReference type="InterPro" id="IPR049162">
    <property type="entry name" value="GH59_C"/>
</dbReference>
<evidence type="ECO:0000256" key="3">
    <source>
        <dbReference type="ARBA" id="ARBA00022729"/>
    </source>
</evidence>
<evidence type="ECO:0000256" key="9">
    <source>
        <dbReference type="ARBA" id="ARBA00023180"/>
    </source>
</evidence>
<dbReference type="GO" id="GO:0005764">
    <property type="term" value="C:lysosome"/>
    <property type="evidence" value="ECO:0007669"/>
    <property type="project" value="TreeGrafter"/>
</dbReference>
<organism evidence="15 16">
    <name type="scientific">Pedobacter hartonius</name>
    <dbReference type="NCBI Taxonomy" id="425514"/>
    <lineage>
        <taxon>Bacteria</taxon>
        <taxon>Pseudomonadati</taxon>
        <taxon>Bacteroidota</taxon>
        <taxon>Sphingobacteriia</taxon>
        <taxon>Sphingobacteriales</taxon>
        <taxon>Sphingobacteriaceae</taxon>
        <taxon>Pedobacter</taxon>
    </lineage>
</organism>
<keyword evidence="3" id="KW-0732">Signal</keyword>
<keyword evidence="9" id="KW-0325">Glycoprotein</keyword>
<keyword evidence="16" id="KW-1185">Reference proteome</keyword>
<evidence type="ECO:0000256" key="6">
    <source>
        <dbReference type="ARBA" id="ARBA00022963"/>
    </source>
</evidence>
<dbReference type="Gene3D" id="3.20.20.80">
    <property type="entry name" value="Glycosidases"/>
    <property type="match status" value="1"/>
</dbReference>
<dbReference type="Pfam" id="PF02057">
    <property type="entry name" value="Glyco_hydro_59"/>
    <property type="match status" value="1"/>
</dbReference>
<keyword evidence="10" id="KW-0326">Glycosidase</keyword>
<evidence type="ECO:0000313" key="15">
    <source>
        <dbReference type="EMBL" id="SDZ79890.1"/>
    </source>
</evidence>
<accession>A0A1H3VYR8</accession>
<dbReference type="InterPro" id="IPR017853">
    <property type="entry name" value="GH"/>
</dbReference>